<evidence type="ECO:0000256" key="4">
    <source>
        <dbReference type="ARBA" id="ARBA00023015"/>
    </source>
</evidence>
<evidence type="ECO:0000313" key="8">
    <source>
        <dbReference type="EMBL" id="CAD5207535.1"/>
    </source>
</evidence>
<keyword evidence="5" id="KW-0804">Transcription</keyword>
<sequence>MKGKSLEKRGRKKGSGKAVPSEQAPYKYSNYIVEDHMSSVYGCMFNPFFDAKDGYYLATCGANHIHLYFLEANGKKPELRLHFQDDNKDESLYALTWAVDEFREKIVLIVGGASGVMRVIDPMTEQTLGTLRGHGDSVNEIRTSCENTMIVASASKDRTARIWNVGLQHCLAIYGGSEGHLDEVISCDFHIDQTYLLTASMDHTMKVWDCRPETKVGQRIKDSYDESKRDEIVKLASIENHFPLASTKDVHTNYVDCARFIGKFVISKSCEGQMVVWKFGPFNSGPAGEGTILRTETYSAHHAWFDIPDTSLWFIKFDISSDNKYVAVGNEQGKIKLLDLHQVNPDCDDMTYVLGGPDMKTCNRQLAFSPDNRILMAACEGGLVVRYDRV</sequence>
<evidence type="ECO:0000256" key="6">
    <source>
        <dbReference type="PROSITE-ProRule" id="PRU00221"/>
    </source>
</evidence>
<dbReference type="PROSITE" id="PS50294">
    <property type="entry name" value="WD_REPEATS_REGION"/>
    <property type="match status" value="2"/>
</dbReference>
<dbReference type="Gene3D" id="2.130.10.10">
    <property type="entry name" value="YVTN repeat-like/Quinoprotein amine dehydrogenase"/>
    <property type="match status" value="1"/>
</dbReference>
<dbReference type="SUPFAM" id="SSF50978">
    <property type="entry name" value="WD40 repeat-like"/>
    <property type="match status" value="1"/>
</dbReference>
<evidence type="ECO:0000256" key="7">
    <source>
        <dbReference type="SAM" id="MobiDB-lite"/>
    </source>
</evidence>
<comment type="caution">
    <text evidence="8">The sequence shown here is derived from an EMBL/GenBank/DDBJ whole genome shotgun (WGS) entry which is preliminary data.</text>
</comment>
<dbReference type="Proteomes" id="UP000783686">
    <property type="component" value="Unassembled WGS sequence"/>
</dbReference>
<reference evidence="8" key="1">
    <citation type="submission" date="2020-09" db="EMBL/GenBank/DDBJ databases">
        <authorList>
            <person name="Kikuchi T."/>
        </authorList>
    </citation>
    <scope>NUCLEOTIDE SEQUENCE</scope>
    <source>
        <strain evidence="8">SH1</strain>
    </source>
</reference>
<dbReference type="PROSITE" id="PS00678">
    <property type="entry name" value="WD_REPEATS_1"/>
    <property type="match status" value="1"/>
</dbReference>
<feature type="repeat" description="WD" evidence="6">
    <location>
        <begin position="131"/>
        <end position="165"/>
    </location>
</feature>
<evidence type="ECO:0000256" key="2">
    <source>
        <dbReference type="ARBA" id="ARBA00022574"/>
    </source>
</evidence>
<feature type="repeat" description="WD" evidence="6">
    <location>
        <begin position="177"/>
        <end position="209"/>
    </location>
</feature>
<dbReference type="InterPro" id="IPR051243">
    <property type="entry name" value="PcG_WD-repeat"/>
</dbReference>
<evidence type="ECO:0000256" key="5">
    <source>
        <dbReference type="ARBA" id="ARBA00023163"/>
    </source>
</evidence>
<dbReference type="Pfam" id="PF00400">
    <property type="entry name" value="WD40"/>
    <property type="match status" value="2"/>
</dbReference>
<dbReference type="InterPro" id="IPR015943">
    <property type="entry name" value="WD40/YVTN_repeat-like_dom_sf"/>
</dbReference>
<dbReference type="InterPro" id="IPR036322">
    <property type="entry name" value="WD40_repeat_dom_sf"/>
</dbReference>
<dbReference type="InterPro" id="IPR001680">
    <property type="entry name" value="WD40_rpt"/>
</dbReference>
<accession>A0A811JWP6</accession>
<proteinExistence type="inferred from homology"/>
<dbReference type="OrthoDB" id="7318948at2759"/>
<keyword evidence="4" id="KW-0805">Transcription regulation</keyword>
<evidence type="ECO:0000313" key="9">
    <source>
        <dbReference type="Proteomes" id="UP000614601"/>
    </source>
</evidence>
<evidence type="ECO:0000256" key="3">
    <source>
        <dbReference type="ARBA" id="ARBA00022737"/>
    </source>
</evidence>
<organism evidence="8 9">
    <name type="scientific">Bursaphelenchus okinawaensis</name>
    <dbReference type="NCBI Taxonomy" id="465554"/>
    <lineage>
        <taxon>Eukaryota</taxon>
        <taxon>Metazoa</taxon>
        <taxon>Ecdysozoa</taxon>
        <taxon>Nematoda</taxon>
        <taxon>Chromadorea</taxon>
        <taxon>Rhabditida</taxon>
        <taxon>Tylenchina</taxon>
        <taxon>Tylenchomorpha</taxon>
        <taxon>Aphelenchoidea</taxon>
        <taxon>Aphelenchoididae</taxon>
        <taxon>Bursaphelenchus</taxon>
    </lineage>
</organism>
<keyword evidence="2 6" id="KW-0853">WD repeat</keyword>
<evidence type="ECO:0000256" key="1">
    <source>
        <dbReference type="ARBA" id="ARBA00008075"/>
    </source>
</evidence>
<gene>
    <name evidence="8" type="ORF">BOKJ2_LOCUS2219</name>
</gene>
<dbReference type="InterPro" id="IPR019775">
    <property type="entry name" value="WD40_repeat_CS"/>
</dbReference>
<feature type="region of interest" description="Disordered" evidence="7">
    <location>
        <begin position="1"/>
        <end position="22"/>
    </location>
</feature>
<comment type="similarity">
    <text evidence="1">Belongs to the WD repeat ESC family.</text>
</comment>
<evidence type="ECO:0008006" key="10">
    <source>
        <dbReference type="Google" id="ProtNLM"/>
    </source>
</evidence>
<name>A0A811JWP6_9BILA</name>
<dbReference type="EMBL" id="CAJFCW020000001">
    <property type="protein sequence ID" value="CAG9086024.1"/>
    <property type="molecule type" value="Genomic_DNA"/>
</dbReference>
<keyword evidence="9" id="KW-1185">Reference proteome</keyword>
<protein>
    <recommendedName>
        <fullName evidence="10">WD_REPEATS_REGION domain-containing protein</fullName>
    </recommendedName>
</protein>
<dbReference type="EMBL" id="CAJFDH010000001">
    <property type="protein sequence ID" value="CAD5207535.1"/>
    <property type="molecule type" value="Genomic_DNA"/>
</dbReference>
<keyword evidence="3" id="KW-0677">Repeat</keyword>
<dbReference type="AlphaFoldDB" id="A0A811JWP6"/>
<dbReference type="PANTHER" id="PTHR10253">
    <property type="entry name" value="POLYCOMB PROTEIN"/>
    <property type="match status" value="1"/>
</dbReference>
<dbReference type="PROSITE" id="PS50082">
    <property type="entry name" value="WD_REPEATS_2"/>
    <property type="match status" value="2"/>
</dbReference>
<dbReference type="SMART" id="SM00320">
    <property type="entry name" value="WD40"/>
    <property type="match status" value="5"/>
</dbReference>
<dbReference type="Proteomes" id="UP000614601">
    <property type="component" value="Unassembled WGS sequence"/>
</dbReference>